<dbReference type="GO" id="GO:0005524">
    <property type="term" value="F:ATP binding"/>
    <property type="evidence" value="ECO:0007669"/>
    <property type="project" value="UniProtKB-KW"/>
</dbReference>
<feature type="compositionally biased region" description="Low complexity" evidence="9">
    <location>
        <begin position="122"/>
        <end position="136"/>
    </location>
</feature>
<dbReference type="InterPro" id="IPR000719">
    <property type="entry name" value="Prot_kinase_dom"/>
</dbReference>
<dbReference type="InterPro" id="IPR011009">
    <property type="entry name" value="Kinase-like_dom_sf"/>
</dbReference>
<protein>
    <submittedName>
        <fullName evidence="12">MAP3K-like serine/threonine kinase</fullName>
        <ecNumber evidence="12">2.7.11.-</ecNumber>
    </submittedName>
</protein>
<feature type="transmembrane region" description="Helical" evidence="10">
    <location>
        <begin position="985"/>
        <end position="1007"/>
    </location>
</feature>
<keyword evidence="8 10" id="KW-0472">Membrane</keyword>
<gene>
    <name evidence="12" type="ORF">QTG54_011442</name>
</gene>
<dbReference type="EMBL" id="JATAAI010000022">
    <property type="protein sequence ID" value="KAK1738148.1"/>
    <property type="molecule type" value="Genomic_DNA"/>
</dbReference>
<feature type="domain" description="Protein kinase" evidence="11">
    <location>
        <begin position="200"/>
        <end position="559"/>
    </location>
</feature>
<dbReference type="InterPro" id="IPR051681">
    <property type="entry name" value="Ser/Thr_Kinases-Pseudokinases"/>
</dbReference>
<feature type="region of interest" description="Disordered" evidence="9">
    <location>
        <begin position="105"/>
        <end position="148"/>
    </location>
</feature>
<feature type="region of interest" description="Disordered" evidence="9">
    <location>
        <begin position="71"/>
        <end position="93"/>
    </location>
</feature>
<keyword evidence="2 12" id="KW-0808">Transferase</keyword>
<evidence type="ECO:0000313" key="13">
    <source>
        <dbReference type="Proteomes" id="UP001224775"/>
    </source>
</evidence>
<name>A0AAD9D9X1_9STRA</name>
<proteinExistence type="predicted"/>
<keyword evidence="4" id="KW-0547">Nucleotide-binding</keyword>
<feature type="transmembrane region" description="Helical" evidence="10">
    <location>
        <begin position="668"/>
        <end position="688"/>
    </location>
</feature>
<evidence type="ECO:0000259" key="11">
    <source>
        <dbReference type="PROSITE" id="PS50011"/>
    </source>
</evidence>
<keyword evidence="13" id="KW-1185">Reference proteome</keyword>
<keyword evidence="6" id="KW-0067">ATP-binding</keyword>
<evidence type="ECO:0000256" key="7">
    <source>
        <dbReference type="ARBA" id="ARBA00022989"/>
    </source>
</evidence>
<evidence type="ECO:0000256" key="2">
    <source>
        <dbReference type="ARBA" id="ARBA00022679"/>
    </source>
</evidence>
<evidence type="ECO:0000256" key="8">
    <source>
        <dbReference type="ARBA" id="ARBA00023136"/>
    </source>
</evidence>
<dbReference type="PANTHER" id="PTHR44329">
    <property type="entry name" value="SERINE/THREONINE-PROTEIN KINASE TNNI3K-RELATED"/>
    <property type="match status" value="1"/>
</dbReference>
<feature type="transmembrane region" description="Helical" evidence="10">
    <location>
        <begin position="729"/>
        <end position="752"/>
    </location>
</feature>
<evidence type="ECO:0000256" key="9">
    <source>
        <dbReference type="SAM" id="MobiDB-lite"/>
    </source>
</evidence>
<feature type="transmembrane region" description="Helical" evidence="10">
    <location>
        <begin position="873"/>
        <end position="893"/>
    </location>
</feature>
<accession>A0AAD9D9X1</accession>
<keyword evidence="5 12" id="KW-0418">Kinase</keyword>
<dbReference type="PANTHER" id="PTHR44329:SF288">
    <property type="entry name" value="MITOGEN-ACTIVATED PROTEIN KINASE KINASE KINASE 20"/>
    <property type="match status" value="1"/>
</dbReference>
<dbReference type="PROSITE" id="PS50011">
    <property type="entry name" value="PROTEIN_KINASE_DOM"/>
    <property type="match status" value="1"/>
</dbReference>
<dbReference type="Gene3D" id="1.10.510.10">
    <property type="entry name" value="Transferase(Phosphotransferase) domain 1"/>
    <property type="match status" value="1"/>
</dbReference>
<reference evidence="12" key="1">
    <citation type="submission" date="2023-06" db="EMBL/GenBank/DDBJ databases">
        <title>Survivors Of The Sea: Transcriptome response of Skeletonema marinoi to long-term dormancy.</title>
        <authorList>
            <person name="Pinder M.I.M."/>
            <person name="Kourtchenko O."/>
            <person name="Robertson E.K."/>
            <person name="Larsson T."/>
            <person name="Maumus F."/>
            <person name="Osuna-Cruz C.M."/>
            <person name="Vancaester E."/>
            <person name="Stenow R."/>
            <person name="Vandepoele K."/>
            <person name="Ploug H."/>
            <person name="Bruchert V."/>
            <person name="Godhe A."/>
            <person name="Topel M."/>
        </authorList>
    </citation>
    <scope>NUCLEOTIDE SEQUENCE</scope>
    <source>
        <strain evidence="12">R05AC</strain>
    </source>
</reference>
<sequence>MEDINRVNNPATSSSTLVKRENLSTKDTTQHIFSTMMSFASRPAADDNAGFLCEIGEVASITATAFCGGDTDSTRRATIKSSPTAQKLRSSITKNSSFSKLASKIANKSKTSKSQDQRDLNSPATASSSALPSSAPGNNIYLSTHSNGSSLHGQDSLHSSLALEVGKSAHEYLEECLVTEVSILDRDKFNAVPEYHKDQLNIAEHLGKGSYSDVFEVAVNVSIFDEKSDSIDDLFIERMGDLSLSTTGPSPPAHQKNQDANIKVARDDITSTGRRPPRARRVTFTSSVRQPVKRPNRCDERQLIYAMKCLRPQIRSDAEQFIIGAEDLVHETALLATLDHPNIIKVHGRAAGKLKDAFTLNDGYFILLDRLKKETLKDYIGDWWRYPEFYLHGPTVRQIDIALSIAEAISYLHSKNIVYRDLKPANVGFDSQGAVKLFDFGFAMGLPAVNSADKSNPAGLLFDKCGTPRYMSPEVGLEIGYRTEADVYSFGILLWEMCSLNKPFAEYKTADEFEQAVFIQGVRPSMKKHWPSVLRETIDKCWSKRPSKRPSMESVESILREVKTSLSGGEGGGERRRTPYSRATRRLSINMGHGYILAFIEVPEDVKSAIIPASSMLFTLGAISAYTFHLLGRLTAVANVESVDDSSASKVTSIGQLWEKEIGASSSWLISAAIFLTCFGTCLAYSIILGDTLTSLAQTFGINGLFATRRANIAAISLVVYPLSCLKSLAALAPVSLTGIVGILITCVVMAIRALPGGPYSSTTAVGATNYLASLSADLRPSFGVIGLRSPKSLLVLSSMTATAFLVHMAGPEVYQTLQNPTLARFGKLSAIGFGSTALISAFMMAVGFFTFGGSCKGMILNNYSTLDAGATICRLLMGVSLLGSYAFLANAMKKAWYEIFYKGQEISDKIHYRTSKMFISILTSLALVVSDAGFVVSVTGALLGSALIYMVPSFIFLKSTRRRMNNGSLASTRVLKVERLWNKFLIGLGAILALAGAGMSVVNTFFPHLL</sequence>
<evidence type="ECO:0000256" key="1">
    <source>
        <dbReference type="ARBA" id="ARBA00004370"/>
    </source>
</evidence>
<dbReference type="InterPro" id="IPR013057">
    <property type="entry name" value="AA_transpt_TM"/>
</dbReference>
<dbReference type="SUPFAM" id="SSF56112">
    <property type="entry name" value="Protein kinase-like (PK-like)"/>
    <property type="match status" value="1"/>
</dbReference>
<dbReference type="GO" id="GO:0004674">
    <property type="term" value="F:protein serine/threonine kinase activity"/>
    <property type="evidence" value="ECO:0007669"/>
    <property type="project" value="TreeGrafter"/>
</dbReference>
<keyword evidence="7 10" id="KW-1133">Transmembrane helix</keyword>
<evidence type="ECO:0000256" key="10">
    <source>
        <dbReference type="SAM" id="Phobius"/>
    </source>
</evidence>
<organism evidence="12 13">
    <name type="scientific">Skeletonema marinoi</name>
    <dbReference type="NCBI Taxonomy" id="267567"/>
    <lineage>
        <taxon>Eukaryota</taxon>
        <taxon>Sar</taxon>
        <taxon>Stramenopiles</taxon>
        <taxon>Ochrophyta</taxon>
        <taxon>Bacillariophyta</taxon>
        <taxon>Coscinodiscophyceae</taxon>
        <taxon>Thalassiosirophycidae</taxon>
        <taxon>Thalassiosirales</taxon>
        <taxon>Skeletonemataceae</taxon>
        <taxon>Skeletonema</taxon>
        <taxon>Skeletonema marinoi-dohrnii complex</taxon>
    </lineage>
</organism>
<evidence type="ECO:0000256" key="4">
    <source>
        <dbReference type="ARBA" id="ARBA00022741"/>
    </source>
</evidence>
<dbReference type="AlphaFoldDB" id="A0AAD9D9X1"/>
<evidence type="ECO:0000256" key="3">
    <source>
        <dbReference type="ARBA" id="ARBA00022692"/>
    </source>
</evidence>
<comment type="caution">
    <text evidence="12">The sequence shown here is derived from an EMBL/GenBank/DDBJ whole genome shotgun (WGS) entry which is preliminary data.</text>
</comment>
<feature type="transmembrane region" description="Helical" evidence="10">
    <location>
        <begin position="933"/>
        <end position="958"/>
    </location>
</feature>
<dbReference type="Proteomes" id="UP001224775">
    <property type="component" value="Unassembled WGS sequence"/>
</dbReference>
<dbReference type="SMART" id="SM00220">
    <property type="entry name" value="S_TKc"/>
    <property type="match status" value="1"/>
</dbReference>
<dbReference type="Pfam" id="PF01490">
    <property type="entry name" value="Aa_trans"/>
    <property type="match status" value="1"/>
</dbReference>
<evidence type="ECO:0000256" key="6">
    <source>
        <dbReference type="ARBA" id="ARBA00022840"/>
    </source>
</evidence>
<evidence type="ECO:0000313" key="12">
    <source>
        <dbReference type="EMBL" id="KAK1738148.1"/>
    </source>
</evidence>
<dbReference type="EC" id="2.7.11.-" evidence="12"/>
<dbReference type="GO" id="GO:0016020">
    <property type="term" value="C:membrane"/>
    <property type="evidence" value="ECO:0007669"/>
    <property type="project" value="UniProtKB-SubCell"/>
</dbReference>
<dbReference type="Pfam" id="PF00069">
    <property type="entry name" value="Pkinase"/>
    <property type="match status" value="1"/>
</dbReference>
<feature type="compositionally biased region" description="Polar residues" evidence="9">
    <location>
        <begin position="79"/>
        <end position="93"/>
    </location>
</feature>
<evidence type="ECO:0000256" key="5">
    <source>
        <dbReference type="ARBA" id="ARBA00022777"/>
    </source>
</evidence>
<feature type="transmembrane region" description="Helical" evidence="10">
    <location>
        <begin position="831"/>
        <end position="852"/>
    </location>
</feature>
<comment type="subcellular location">
    <subcellularLocation>
        <location evidence="1">Membrane</location>
    </subcellularLocation>
</comment>
<keyword evidence="3 10" id="KW-0812">Transmembrane</keyword>